<feature type="transmembrane region" description="Helical" evidence="10">
    <location>
        <begin position="31"/>
        <end position="51"/>
    </location>
</feature>
<protein>
    <recommendedName>
        <fullName evidence="8">GDP-fucose protein O-fucosyltransferase 2</fullName>
    </recommendedName>
</protein>
<keyword evidence="10" id="KW-0812">Transmembrane</keyword>
<dbReference type="InterPro" id="IPR045130">
    <property type="entry name" value="OFUT2-like"/>
</dbReference>
<dbReference type="Pfam" id="PF10250">
    <property type="entry name" value="O-FucT"/>
    <property type="match status" value="1"/>
</dbReference>
<proteinExistence type="inferred from homology"/>
<evidence type="ECO:0000256" key="4">
    <source>
        <dbReference type="ARBA" id="ARBA00022824"/>
    </source>
</evidence>
<evidence type="ECO:0000256" key="7">
    <source>
        <dbReference type="ARBA" id="ARBA00025803"/>
    </source>
</evidence>
<dbReference type="Gene3D" id="3.40.50.11340">
    <property type="match status" value="1"/>
</dbReference>
<dbReference type="Proteomes" id="UP000827284">
    <property type="component" value="Unassembled WGS sequence"/>
</dbReference>
<comment type="pathway">
    <text evidence="2">Protein modification; protein glycosylation.</text>
</comment>
<dbReference type="Gene3D" id="3.40.50.11350">
    <property type="match status" value="1"/>
</dbReference>
<evidence type="ECO:0000256" key="6">
    <source>
        <dbReference type="ARBA" id="ARBA00023277"/>
    </source>
</evidence>
<accession>A0A9P3M0Y4</accession>
<dbReference type="GO" id="GO:0006004">
    <property type="term" value="P:fucose metabolic process"/>
    <property type="evidence" value="ECO:0007669"/>
    <property type="project" value="UniProtKB-KW"/>
</dbReference>
<feature type="compositionally biased region" description="Polar residues" evidence="9">
    <location>
        <begin position="148"/>
        <end position="161"/>
    </location>
</feature>
<feature type="region of interest" description="Disordered" evidence="9">
    <location>
        <begin position="1"/>
        <end position="21"/>
    </location>
</feature>
<organism evidence="11 12">
    <name type="scientific">Entomortierella parvispora</name>
    <dbReference type="NCBI Taxonomy" id="205924"/>
    <lineage>
        <taxon>Eukaryota</taxon>
        <taxon>Fungi</taxon>
        <taxon>Fungi incertae sedis</taxon>
        <taxon>Mucoromycota</taxon>
        <taxon>Mortierellomycotina</taxon>
        <taxon>Mortierellomycetes</taxon>
        <taxon>Mortierellales</taxon>
        <taxon>Mortierellaceae</taxon>
        <taxon>Entomortierella</taxon>
    </lineage>
</organism>
<evidence type="ECO:0000256" key="10">
    <source>
        <dbReference type="SAM" id="Phobius"/>
    </source>
</evidence>
<comment type="similarity">
    <text evidence="7">Belongs to the glycosyltransferase 68 family.</text>
</comment>
<comment type="subcellular location">
    <subcellularLocation>
        <location evidence="1">Endoplasmic reticulum</location>
    </subcellularLocation>
</comment>
<feature type="region of interest" description="Disordered" evidence="9">
    <location>
        <begin position="58"/>
        <end position="205"/>
    </location>
</feature>
<feature type="compositionally biased region" description="Basic and acidic residues" evidence="9">
    <location>
        <begin position="165"/>
        <end position="176"/>
    </location>
</feature>
<feature type="compositionally biased region" description="Low complexity" evidence="9">
    <location>
        <begin position="58"/>
        <end position="70"/>
    </location>
</feature>
<evidence type="ECO:0000256" key="5">
    <source>
        <dbReference type="ARBA" id="ARBA00023253"/>
    </source>
</evidence>
<keyword evidence="10" id="KW-1133">Transmembrane helix</keyword>
<reference evidence="11" key="2">
    <citation type="journal article" date="2022" name="Microbiol. Resour. Announc.">
        <title>Whole-Genome Sequence of Entomortierella parvispora E1425, a Mucoromycotan Fungus Associated with Burkholderiaceae-Related Endosymbiotic Bacteria.</title>
        <authorList>
            <person name="Herlambang A."/>
            <person name="Guo Y."/>
            <person name="Takashima Y."/>
            <person name="Narisawa K."/>
            <person name="Ohta H."/>
            <person name="Nishizawa T."/>
        </authorList>
    </citation>
    <scope>NUCLEOTIDE SEQUENCE</scope>
    <source>
        <strain evidence="11">E1425</strain>
    </source>
</reference>
<dbReference type="AlphaFoldDB" id="A0A9P3M0Y4"/>
<dbReference type="OrthoDB" id="423313at2759"/>
<comment type="caution">
    <text evidence="11">The sequence shown here is derived from an EMBL/GenBank/DDBJ whole genome shotgun (WGS) entry which is preliminary data.</text>
</comment>
<evidence type="ECO:0000313" key="12">
    <source>
        <dbReference type="Proteomes" id="UP000827284"/>
    </source>
</evidence>
<evidence type="ECO:0000256" key="8">
    <source>
        <dbReference type="ARBA" id="ARBA00026232"/>
    </source>
</evidence>
<dbReference type="PANTHER" id="PTHR13398">
    <property type="entry name" value="GDP-FUCOSE PROTEIN O-FUCOSYLTRANSFERASE 2"/>
    <property type="match status" value="1"/>
</dbReference>
<name>A0A9P3M0Y4_9FUNG</name>
<keyword evidence="5" id="KW-0294">Fucose metabolism</keyword>
<evidence type="ECO:0000256" key="1">
    <source>
        <dbReference type="ARBA" id="ARBA00004240"/>
    </source>
</evidence>
<evidence type="ECO:0000256" key="2">
    <source>
        <dbReference type="ARBA" id="ARBA00004922"/>
    </source>
</evidence>
<dbReference type="EMBL" id="BQFW01000014">
    <property type="protein sequence ID" value="GJJ78011.1"/>
    <property type="molecule type" value="Genomic_DNA"/>
</dbReference>
<keyword evidence="3" id="KW-0808">Transferase</keyword>
<keyword evidence="4" id="KW-0256">Endoplasmic reticulum</keyword>
<evidence type="ECO:0000256" key="3">
    <source>
        <dbReference type="ARBA" id="ARBA00022679"/>
    </source>
</evidence>
<keyword evidence="10" id="KW-0472">Membrane</keyword>
<dbReference type="GO" id="GO:0005783">
    <property type="term" value="C:endoplasmic reticulum"/>
    <property type="evidence" value="ECO:0007669"/>
    <property type="project" value="UniProtKB-SubCell"/>
</dbReference>
<feature type="compositionally biased region" description="Basic and acidic residues" evidence="9">
    <location>
        <begin position="187"/>
        <end position="200"/>
    </location>
</feature>
<sequence>MPSSPKTPKHTLGLPARYPSKGRRCHSQRRILFLFSLVLFVSSGSLLILHITTSSFSRSSDSLSCSASSSRGECAPAPRRQRWRPDYDEDNSKGSANGYYDPEPQEQNNSPFRAHDRGRNALPHPPAENNVVENQDPSGLRIPASGPKQIQDQNVVAPSTTEQDETTRASSEKNEQSSDGTLTETSKNSEENLSENKENMEQAPVVDHYPSFAESLDPEDSTKYLTYLPYAGITNQFYGILRGVEVARATGRTLIIPPITASSHDKSKQNQPWSKFLDLERFSKLANVKVVEFHKLRNAEQTEIHELKCGITCGFGSKRTIDFTAKGFLKQWKMNVTLEALPKDAGDLKTISSMLNTRSEEKYLCISNTYKILVEDRSEWERFGQHLHFTEELEEFTREFLDRQLKRPEPVLDPKTKTVVSPPHEYLAIHVRRGDFVPYCQTNFKGPKLIHCLPSTEQVAERIDAVQTRLKAERGTPDMLPLPVFVATNEKEPEELKKFAELGWLTLDHSTMGTAEALGVFGPMMVDQVLMAHAQALVGIQMSTFSRVGALRQRDWHKHPIEYM</sequence>
<gene>
    <name evidence="11" type="ORF">EMPS_10370</name>
</gene>
<evidence type="ECO:0000256" key="9">
    <source>
        <dbReference type="SAM" id="MobiDB-lite"/>
    </source>
</evidence>
<dbReference type="CDD" id="cd11296">
    <property type="entry name" value="O-FucT_like"/>
    <property type="match status" value="1"/>
</dbReference>
<evidence type="ECO:0000313" key="11">
    <source>
        <dbReference type="EMBL" id="GJJ78011.1"/>
    </source>
</evidence>
<keyword evidence="12" id="KW-1185">Reference proteome</keyword>
<reference evidence="11" key="1">
    <citation type="submission" date="2021-11" db="EMBL/GenBank/DDBJ databases">
        <authorList>
            <person name="Herlambang A."/>
            <person name="Guo Y."/>
            <person name="Takashima Y."/>
            <person name="Nishizawa T."/>
        </authorList>
    </citation>
    <scope>NUCLEOTIDE SEQUENCE</scope>
    <source>
        <strain evidence="11">E1425</strain>
    </source>
</reference>
<dbReference type="GO" id="GO:0046922">
    <property type="term" value="F:peptide-O-fucosyltransferase activity"/>
    <property type="evidence" value="ECO:0007669"/>
    <property type="project" value="InterPro"/>
</dbReference>
<keyword evidence="6" id="KW-0119">Carbohydrate metabolism</keyword>
<dbReference type="PANTHER" id="PTHR13398:SF0">
    <property type="entry name" value="GDP-FUCOSE PROTEIN O-FUCOSYLTRANSFERASE 2"/>
    <property type="match status" value="1"/>
</dbReference>
<dbReference type="InterPro" id="IPR019378">
    <property type="entry name" value="GDP-Fuc_O-FucTrfase"/>
</dbReference>
<feature type="compositionally biased region" description="Basic and acidic residues" evidence="9">
    <location>
        <begin position="83"/>
        <end position="92"/>
    </location>
</feature>